<dbReference type="GO" id="GO:0005993">
    <property type="term" value="P:trehalose catabolic process"/>
    <property type="evidence" value="ECO:0007669"/>
    <property type="project" value="TreeGrafter"/>
</dbReference>
<dbReference type="AlphaFoldDB" id="A0A8T4IHI4"/>
<feature type="chain" id="PRO_5035875920" evidence="3">
    <location>
        <begin position="21"/>
        <end position="541"/>
    </location>
</feature>
<dbReference type="InterPro" id="IPR008928">
    <property type="entry name" value="6-hairpin_glycosidase_sf"/>
</dbReference>
<keyword evidence="3" id="KW-0732">Signal</keyword>
<organism evidence="4 5">
    <name type="scientific">Stakelama marina</name>
    <dbReference type="NCBI Taxonomy" id="2826939"/>
    <lineage>
        <taxon>Bacteria</taxon>
        <taxon>Pseudomonadati</taxon>
        <taxon>Pseudomonadota</taxon>
        <taxon>Alphaproteobacteria</taxon>
        <taxon>Sphingomonadales</taxon>
        <taxon>Sphingomonadaceae</taxon>
        <taxon>Stakelama</taxon>
    </lineage>
</organism>
<dbReference type="PROSITE" id="PS00927">
    <property type="entry name" value="TREHALASE_1"/>
    <property type="match status" value="1"/>
</dbReference>
<dbReference type="PANTHER" id="PTHR23403">
    <property type="entry name" value="TREHALASE"/>
    <property type="match status" value="1"/>
</dbReference>
<proteinExistence type="predicted"/>
<dbReference type="RefSeq" id="WP_284055269.1">
    <property type="nucleotide sequence ID" value="NZ_JAGRQC010000007.1"/>
</dbReference>
<sequence length="541" mass="61117">MRRWRAGLAALALSALPSCAATPPPRASGGAEAEAARVVTPEERFGALFRAVEMRRIFRDSKSFADAIPRRDSKAILADFRARQDWTDPELRRFVLDNFEMPEQAAPAQPLGRGTHPDVPVAEHIANLWSHLTRQPVQREPGSSQIAVPERFIVPGGRFREMYYWDSYFTLLGAKADGHDELVEAMIADFAHLVDRFGHVPNGTRTYYVSRSQPPVLYLMMGLSEKRDRATLERRLATLKREHAFWMRGRSKVSAEHRASEHVVRMPDGSILNRYWDMRDTPRDESYREDVLTARESERQDRQVYRDLRAAAESGWDFSSRWLADNHKLSSIETTSIVPVDLNALLYGMEMDIARRCEALGEGCASDYRAQAQARKRAVERWLWNGDRGAYADWNLREGRIQPEVTAATAYPLFTGLDTGEHADQVAQTIEHLLLAPGGLRTTRIQTGEQWDAPNGWAPLQWIAVEGLRRTGHGALAREIATRFLTTVVREYRASGKLVEKYDVEKVRPGGGGEYPLQDGFGWTNGVTRALIGEYGMPDTP</sequence>
<keyword evidence="5" id="KW-1185">Reference proteome</keyword>
<dbReference type="PRINTS" id="PR00744">
    <property type="entry name" value="GLHYDRLASE37"/>
</dbReference>
<accession>A0A8T4IHI4</accession>
<dbReference type="InterPro" id="IPR018232">
    <property type="entry name" value="Glyco_hydro_37_CS"/>
</dbReference>
<protein>
    <submittedName>
        <fullName evidence="4">Alpha,alpha-trehalase TreF</fullName>
    </submittedName>
</protein>
<keyword evidence="2" id="KW-0326">Glycosidase</keyword>
<keyword evidence="1" id="KW-0378">Hydrolase</keyword>
<dbReference type="PROSITE" id="PS00928">
    <property type="entry name" value="TREHALASE_2"/>
    <property type="match status" value="1"/>
</dbReference>
<dbReference type="Gene3D" id="1.50.10.10">
    <property type="match status" value="1"/>
</dbReference>
<gene>
    <name evidence="4" type="primary">treF</name>
    <name evidence="4" type="ORF">J7S20_16065</name>
</gene>
<evidence type="ECO:0000256" key="1">
    <source>
        <dbReference type="ARBA" id="ARBA00022801"/>
    </source>
</evidence>
<dbReference type="SUPFAM" id="SSF48208">
    <property type="entry name" value="Six-hairpin glycosidases"/>
    <property type="match status" value="1"/>
</dbReference>
<dbReference type="Pfam" id="PF01204">
    <property type="entry name" value="Trehalase"/>
    <property type="match status" value="1"/>
</dbReference>
<evidence type="ECO:0000313" key="5">
    <source>
        <dbReference type="Proteomes" id="UP000676996"/>
    </source>
</evidence>
<dbReference type="Proteomes" id="UP000676996">
    <property type="component" value="Unassembled WGS sequence"/>
</dbReference>
<evidence type="ECO:0000256" key="2">
    <source>
        <dbReference type="ARBA" id="ARBA00023295"/>
    </source>
</evidence>
<dbReference type="PANTHER" id="PTHR23403:SF1">
    <property type="entry name" value="TREHALASE"/>
    <property type="match status" value="1"/>
</dbReference>
<dbReference type="EMBL" id="JAGRQC010000007">
    <property type="protein sequence ID" value="MBR0554020.1"/>
    <property type="molecule type" value="Genomic_DNA"/>
</dbReference>
<dbReference type="NCBIfam" id="NF009773">
    <property type="entry name" value="PRK13270.1"/>
    <property type="match status" value="1"/>
</dbReference>
<name>A0A8T4IHI4_9SPHN</name>
<dbReference type="InterPro" id="IPR012341">
    <property type="entry name" value="6hp_glycosidase-like_sf"/>
</dbReference>
<feature type="signal peptide" evidence="3">
    <location>
        <begin position="1"/>
        <end position="20"/>
    </location>
</feature>
<reference evidence="4" key="1">
    <citation type="submission" date="2021-04" db="EMBL/GenBank/DDBJ databases">
        <title>Ouciella asimina sp. nov., isolated from the surface seawater in the hydrothermal field of Okinawa Trough.</title>
        <authorList>
            <person name="Shuang W."/>
        </authorList>
    </citation>
    <scope>NUCLEOTIDE SEQUENCE</scope>
    <source>
        <strain evidence="4">LXI357</strain>
    </source>
</reference>
<dbReference type="GO" id="GO:0004555">
    <property type="term" value="F:alpha,alpha-trehalase activity"/>
    <property type="evidence" value="ECO:0007669"/>
    <property type="project" value="InterPro"/>
</dbReference>
<dbReference type="InterPro" id="IPR001661">
    <property type="entry name" value="Glyco_hydro_37"/>
</dbReference>
<evidence type="ECO:0000256" key="3">
    <source>
        <dbReference type="SAM" id="SignalP"/>
    </source>
</evidence>
<comment type="caution">
    <text evidence="4">The sequence shown here is derived from an EMBL/GenBank/DDBJ whole genome shotgun (WGS) entry which is preliminary data.</text>
</comment>
<evidence type="ECO:0000313" key="4">
    <source>
        <dbReference type="EMBL" id="MBR0554020.1"/>
    </source>
</evidence>